<dbReference type="AlphaFoldDB" id="A0A9D5K847"/>
<comment type="caution">
    <text evidence="1">The sequence shown here is derived from an EMBL/GenBank/DDBJ whole genome shotgun (WGS) entry which is preliminary data.</text>
</comment>
<evidence type="ECO:0008006" key="3">
    <source>
        <dbReference type="Google" id="ProtNLM"/>
    </source>
</evidence>
<reference evidence="1" key="1">
    <citation type="submission" date="2019-11" db="EMBL/GenBank/DDBJ databases">
        <title>Microbial mats filling the niche in hypersaline microbial mats.</title>
        <authorList>
            <person name="Wong H.L."/>
            <person name="Macleod F.I."/>
            <person name="White R.A. III"/>
            <person name="Burns B.P."/>
        </authorList>
    </citation>
    <scope>NUCLEOTIDE SEQUENCE</scope>
    <source>
        <strain evidence="1">Bin_327</strain>
    </source>
</reference>
<feature type="non-terminal residue" evidence="1">
    <location>
        <position position="532"/>
    </location>
</feature>
<organism evidence="1 2">
    <name type="scientific">candidate division WOR-3 bacterium</name>
    <dbReference type="NCBI Taxonomy" id="2052148"/>
    <lineage>
        <taxon>Bacteria</taxon>
        <taxon>Bacteria division WOR-3</taxon>
    </lineage>
</organism>
<proteinExistence type="predicted"/>
<name>A0A9D5K847_UNCW3</name>
<evidence type="ECO:0000313" key="2">
    <source>
        <dbReference type="Proteomes" id="UP000630660"/>
    </source>
</evidence>
<dbReference type="Gene3D" id="2.120.10.70">
    <property type="entry name" value="Fucose-specific lectin"/>
    <property type="match status" value="1"/>
</dbReference>
<evidence type="ECO:0000313" key="1">
    <source>
        <dbReference type="EMBL" id="MBD3364173.1"/>
    </source>
</evidence>
<dbReference type="Proteomes" id="UP000630660">
    <property type="component" value="Unassembled WGS sequence"/>
</dbReference>
<accession>A0A9D5K847</accession>
<gene>
    <name evidence="1" type="ORF">GF359_03055</name>
</gene>
<sequence>MKRWVCVLLMAGVTIAFGQTWYIETVDSGGAALNDVGQYTSLAIDDGNFPHITYYDVTNQLLKYATWNGDGWEIEYVDSTTPPGMIGEYTSLALSPANQEPQIGYYDADQGHLKWAVHKPAGWEYGIPDPSTNDVGRGLDIVIGTDDYPHFSYYDATAFYLMYARSLGGTWNRDTVDTVGNPADFCSSILLDGSGIPHIAYYVNEGGTGYLKYAHLVSGNWVIDTVELRAGEDVGLYPDLILASNGAPYISYFDRTNGYFKYARWANGQWNIDIIDNATNVGAWGNQVLGSTYVSYYDGVNMDVKYGYTSDYLSWHTESVDGPDDVGEYTSIALSKKGEINFPHISYYDATNGDLKYATKILKDVEPTVIVEPRDTVYFDTSYTPRVTIVNNGNAPVACDVNFEIKHGPSGILRYSQIYAMPSLGVNEETELTYSTDWTVGDSGCWYYITVETLLPDDSVPDNDLLLDSVWSKGGGAVSEDIISPVVYKLDVSGTNIELALPKTISGELYVLDVTGSRRFTIAEGDFKLGMH</sequence>
<dbReference type="EMBL" id="WJKJ01000097">
    <property type="protein sequence ID" value="MBD3364173.1"/>
    <property type="molecule type" value="Genomic_DNA"/>
</dbReference>
<protein>
    <recommendedName>
        <fullName evidence="3">CARDB domain-containing protein</fullName>
    </recommendedName>
</protein>